<comment type="caution">
    <text evidence="1">The sequence shown here is derived from an EMBL/GenBank/DDBJ whole genome shotgun (WGS) entry which is preliminary data.</text>
</comment>
<protein>
    <submittedName>
        <fullName evidence="1">Uncharacterized protein</fullName>
    </submittedName>
</protein>
<gene>
    <name evidence="1" type="ORF">CLV75_3617</name>
</gene>
<name>A0A497Z256_9RHOB</name>
<dbReference type="AlphaFoldDB" id="A0A497Z256"/>
<evidence type="ECO:0000313" key="2">
    <source>
        <dbReference type="Proteomes" id="UP000271700"/>
    </source>
</evidence>
<evidence type="ECO:0000313" key="1">
    <source>
        <dbReference type="EMBL" id="RLK00625.1"/>
    </source>
</evidence>
<organism evidence="1 2">
    <name type="scientific">Ruegeria conchae</name>
    <dbReference type="NCBI Taxonomy" id="981384"/>
    <lineage>
        <taxon>Bacteria</taxon>
        <taxon>Pseudomonadati</taxon>
        <taxon>Pseudomonadota</taxon>
        <taxon>Alphaproteobacteria</taxon>
        <taxon>Rhodobacterales</taxon>
        <taxon>Roseobacteraceae</taxon>
        <taxon>Ruegeria</taxon>
    </lineage>
</organism>
<dbReference type="RefSeq" id="WP_158005269.1">
    <property type="nucleotide sequence ID" value="NZ_AEYW01000007.1"/>
</dbReference>
<keyword evidence="2" id="KW-1185">Reference proteome</keyword>
<dbReference type="Proteomes" id="UP000271700">
    <property type="component" value="Unassembled WGS sequence"/>
</dbReference>
<sequence length="52" mass="6211">MLTVFARSFMNATRIDAPHIREAPKPGLRKRRWLPESHWWRESPRGVDLNNL</sequence>
<dbReference type="STRING" id="981384.GCA_000192475_02568"/>
<reference evidence="1 2" key="1">
    <citation type="submission" date="2018-10" db="EMBL/GenBank/DDBJ databases">
        <title>Genomic Encyclopedia of Archaeal and Bacterial Type Strains, Phase II (KMG-II): from individual species to whole genera.</title>
        <authorList>
            <person name="Goeker M."/>
        </authorList>
    </citation>
    <scope>NUCLEOTIDE SEQUENCE [LARGE SCALE GENOMIC DNA]</scope>
    <source>
        <strain evidence="1 2">DSM 29317</strain>
    </source>
</reference>
<dbReference type="EMBL" id="RCCT01000006">
    <property type="protein sequence ID" value="RLK00625.1"/>
    <property type="molecule type" value="Genomic_DNA"/>
</dbReference>
<proteinExistence type="predicted"/>
<accession>A0A497Z256</accession>